<evidence type="ECO:0000313" key="2">
    <source>
        <dbReference type="EMBL" id="KAE8328642.1"/>
    </source>
</evidence>
<sequence length="58" mass="6659">MGMTGIWYSDLFLVNSWRWGSQINLNFILIIMVLLCALFRMGQIELMCGEGVGFDIQL</sequence>
<keyword evidence="1" id="KW-0812">Transmembrane</keyword>
<keyword evidence="3" id="KW-1185">Reference proteome</keyword>
<protein>
    <submittedName>
        <fullName evidence="2">Uncharacterized protein</fullName>
    </submittedName>
</protein>
<evidence type="ECO:0000256" key="1">
    <source>
        <dbReference type="SAM" id="Phobius"/>
    </source>
</evidence>
<gene>
    <name evidence="2" type="ORF">BDV39DRAFT_173725</name>
</gene>
<proteinExistence type="predicted"/>
<name>A0A5N6X6V6_9EURO</name>
<organism evidence="2 3">
    <name type="scientific">Aspergillus sergii</name>
    <dbReference type="NCBI Taxonomy" id="1034303"/>
    <lineage>
        <taxon>Eukaryota</taxon>
        <taxon>Fungi</taxon>
        <taxon>Dikarya</taxon>
        <taxon>Ascomycota</taxon>
        <taxon>Pezizomycotina</taxon>
        <taxon>Eurotiomycetes</taxon>
        <taxon>Eurotiomycetidae</taxon>
        <taxon>Eurotiales</taxon>
        <taxon>Aspergillaceae</taxon>
        <taxon>Aspergillus</taxon>
        <taxon>Aspergillus subgen. Circumdati</taxon>
    </lineage>
</organism>
<feature type="transmembrane region" description="Helical" evidence="1">
    <location>
        <begin position="20"/>
        <end position="39"/>
    </location>
</feature>
<dbReference type="Proteomes" id="UP000325945">
    <property type="component" value="Unassembled WGS sequence"/>
</dbReference>
<accession>A0A5N6X6V6</accession>
<reference evidence="3" key="1">
    <citation type="submission" date="2019-04" db="EMBL/GenBank/DDBJ databases">
        <title>Friends and foes A comparative genomics studyof 23 Aspergillus species from section Flavi.</title>
        <authorList>
            <consortium name="DOE Joint Genome Institute"/>
            <person name="Kjaerbolling I."/>
            <person name="Vesth T."/>
            <person name="Frisvad J.C."/>
            <person name="Nybo J.L."/>
            <person name="Theobald S."/>
            <person name="Kildgaard S."/>
            <person name="Isbrandt T."/>
            <person name="Kuo A."/>
            <person name="Sato A."/>
            <person name="Lyhne E.K."/>
            <person name="Kogle M.E."/>
            <person name="Wiebenga A."/>
            <person name="Kun R.S."/>
            <person name="Lubbers R.J."/>
            <person name="Makela M.R."/>
            <person name="Barry K."/>
            <person name="Chovatia M."/>
            <person name="Clum A."/>
            <person name="Daum C."/>
            <person name="Haridas S."/>
            <person name="He G."/>
            <person name="LaButti K."/>
            <person name="Lipzen A."/>
            <person name="Mondo S."/>
            <person name="Riley R."/>
            <person name="Salamov A."/>
            <person name="Simmons B.A."/>
            <person name="Magnuson J.K."/>
            <person name="Henrissat B."/>
            <person name="Mortensen U.H."/>
            <person name="Larsen T.O."/>
            <person name="Devries R.P."/>
            <person name="Grigoriev I.V."/>
            <person name="Machida M."/>
            <person name="Baker S.E."/>
            <person name="Andersen M.R."/>
        </authorList>
    </citation>
    <scope>NUCLEOTIDE SEQUENCE [LARGE SCALE GENOMIC DNA]</scope>
    <source>
        <strain evidence="3">CBS 130017</strain>
    </source>
</reference>
<keyword evidence="1" id="KW-1133">Transmembrane helix</keyword>
<evidence type="ECO:0000313" key="3">
    <source>
        <dbReference type="Proteomes" id="UP000325945"/>
    </source>
</evidence>
<keyword evidence="1" id="KW-0472">Membrane</keyword>
<dbReference type="EMBL" id="ML741784">
    <property type="protein sequence ID" value="KAE8328642.1"/>
    <property type="molecule type" value="Genomic_DNA"/>
</dbReference>
<dbReference type="AlphaFoldDB" id="A0A5N6X6V6"/>